<dbReference type="PANTHER" id="PTHR30524">
    <property type="entry name" value="MANNITOL-1-PHOSPHATE 5-DEHYDROGENASE"/>
    <property type="match status" value="1"/>
</dbReference>
<dbReference type="InterPro" id="IPR036291">
    <property type="entry name" value="NAD(P)-bd_dom_sf"/>
</dbReference>
<keyword evidence="4 7" id="KW-0560">Oxidoreductase</keyword>
<dbReference type="Gene3D" id="3.40.50.720">
    <property type="entry name" value="NAD(P)-binding Rossmann-like Domain"/>
    <property type="match status" value="1"/>
</dbReference>
<feature type="binding site" evidence="7">
    <location>
        <begin position="4"/>
        <end position="15"/>
    </location>
    <ligand>
        <name>NAD(+)</name>
        <dbReference type="ChEBI" id="CHEBI:57540"/>
    </ligand>
</feature>
<feature type="domain" description="Mannitol dehydrogenase N-terminal" evidence="8">
    <location>
        <begin position="3"/>
        <end position="188"/>
    </location>
</feature>
<dbReference type="PRINTS" id="PR00084">
    <property type="entry name" value="MTLDHDRGNASE"/>
</dbReference>
<dbReference type="GO" id="GO:0008926">
    <property type="term" value="F:mannitol-1-phosphate 5-dehydrogenase activity"/>
    <property type="evidence" value="ECO:0007669"/>
    <property type="project" value="UniProtKB-UniRule"/>
</dbReference>
<name>A0A4Y1ZC61_9BACL</name>
<dbReference type="PROSITE" id="PS00974">
    <property type="entry name" value="MANNITOL_DHGENASE"/>
    <property type="match status" value="1"/>
</dbReference>
<evidence type="ECO:0000256" key="1">
    <source>
        <dbReference type="ARBA" id="ARBA00006541"/>
    </source>
</evidence>
<dbReference type="EC" id="1.1.1.17" evidence="2 7"/>
<dbReference type="PANTHER" id="PTHR30524:SF0">
    <property type="entry name" value="ALTRONATE OXIDOREDUCTASE-RELATED"/>
    <property type="match status" value="1"/>
</dbReference>
<keyword evidence="5 7" id="KW-0520">NAD</keyword>
<evidence type="ECO:0000313" key="10">
    <source>
        <dbReference type="EMBL" id="GAY76686.1"/>
    </source>
</evidence>
<dbReference type="InterPro" id="IPR023028">
    <property type="entry name" value="Mannitol_1_phos_5_DH"/>
</dbReference>
<evidence type="ECO:0000259" key="8">
    <source>
        <dbReference type="Pfam" id="PF01232"/>
    </source>
</evidence>
<dbReference type="InterPro" id="IPR013118">
    <property type="entry name" value="Mannitol_DH_C"/>
</dbReference>
<evidence type="ECO:0000313" key="11">
    <source>
        <dbReference type="Proteomes" id="UP000319716"/>
    </source>
</evidence>
<proteinExistence type="inferred from homology"/>
<dbReference type="InterPro" id="IPR013131">
    <property type="entry name" value="Mannitol_DH_N"/>
</dbReference>
<protein>
    <recommendedName>
        <fullName evidence="3 7">Mannitol-1-phosphate 5-dehydrogenase</fullName>
        <ecNumber evidence="2 7">1.1.1.17</ecNumber>
    </recommendedName>
</protein>
<dbReference type="SUPFAM" id="SSF51735">
    <property type="entry name" value="NAD(P)-binding Rossmann-fold domains"/>
    <property type="match status" value="1"/>
</dbReference>
<dbReference type="RefSeq" id="WP_262392759.1">
    <property type="nucleotide sequence ID" value="NZ_BEXB01000016.1"/>
</dbReference>
<dbReference type="AlphaFoldDB" id="A0A4Y1ZC61"/>
<accession>A0A4Y1ZC61</accession>
<comment type="catalytic activity">
    <reaction evidence="6 7">
        <text>D-mannitol 1-phosphate + NAD(+) = beta-D-fructose 6-phosphate + NADH + H(+)</text>
        <dbReference type="Rhea" id="RHEA:19661"/>
        <dbReference type="ChEBI" id="CHEBI:15378"/>
        <dbReference type="ChEBI" id="CHEBI:57540"/>
        <dbReference type="ChEBI" id="CHEBI:57634"/>
        <dbReference type="ChEBI" id="CHEBI:57945"/>
        <dbReference type="ChEBI" id="CHEBI:61381"/>
        <dbReference type="EC" id="1.1.1.17"/>
    </reaction>
</comment>
<dbReference type="Pfam" id="PF01232">
    <property type="entry name" value="Mannitol_dh"/>
    <property type="match status" value="1"/>
</dbReference>
<evidence type="ECO:0000256" key="4">
    <source>
        <dbReference type="ARBA" id="ARBA00023002"/>
    </source>
</evidence>
<dbReference type="InterPro" id="IPR008927">
    <property type="entry name" value="6-PGluconate_DH-like_C_sf"/>
</dbReference>
<evidence type="ECO:0000259" key="9">
    <source>
        <dbReference type="Pfam" id="PF08125"/>
    </source>
</evidence>
<dbReference type="NCBIfam" id="NF002652">
    <property type="entry name" value="PRK02318.2-5"/>
    <property type="match status" value="1"/>
</dbReference>
<dbReference type="GO" id="GO:0005829">
    <property type="term" value="C:cytosol"/>
    <property type="evidence" value="ECO:0007669"/>
    <property type="project" value="TreeGrafter"/>
</dbReference>
<dbReference type="InterPro" id="IPR023027">
    <property type="entry name" value="Mannitol_DH_CS"/>
</dbReference>
<reference evidence="10 11" key="1">
    <citation type="submission" date="2017-11" db="EMBL/GenBank/DDBJ databases">
        <title>Draft Genome Sequence of Sporolactobacillus inulinus NBRC 111894 Isolated from Koso, a Japanese Sugar-Vegetable Fermented Beverage.</title>
        <authorList>
            <person name="Chiou T.Y."/>
            <person name="Oshima K."/>
            <person name="Suda W."/>
            <person name="Hattori M."/>
            <person name="Takahashi T."/>
        </authorList>
    </citation>
    <scope>NUCLEOTIDE SEQUENCE [LARGE SCALE GENOMIC DNA]</scope>
    <source>
        <strain evidence="10 11">NBRC111894</strain>
    </source>
</reference>
<comment type="similarity">
    <text evidence="1 7">Belongs to the mannitol dehydrogenase family.</text>
</comment>
<dbReference type="Proteomes" id="UP000319716">
    <property type="component" value="Unassembled WGS sequence"/>
</dbReference>
<evidence type="ECO:0000256" key="5">
    <source>
        <dbReference type="ARBA" id="ARBA00023027"/>
    </source>
</evidence>
<evidence type="ECO:0000256" key="3">
    <source>
        <dbReference type="ARBA" id="ARBA00016219"/>
    </source>
</evidence>
<dbReference type="GO" id="GO:0019592">
    <property type="term" value="P:mannitol catabolic process"/>
    <property type="evidence" value="ECO:0007669"/>
    <property type="project" value="TreeGrafter"/>
</dbReference>
<dbReference type="InterPro" id="IPR000669">
    <property type="entry name" value="Mannitol_DH"/>
</dbReference>
<gene>
    <name evidence="7" type="primary">mtlD</name>
    <name evidence="10" type="ORF">NBRC111894_2240</name>
</gene>
<dbReference type="SUPFAM" id="SSF48179">
    <property type="entry name" value="6-phosphogluconate dehydrogenase C-terminal domain-like"/>
    <property type="match status" value="1"/>
</dbReference>
<comment type="caution">
    <text evidence="10">The sequence shown here is derived from an EMBL/GenBank/DDBJ whole genome shotgun (WGS) entry which is preliminary data.</text>
</comment>
<dbReference type="Gene3D" id="1.10.1040.10">
    <property type="entry name" value="N-(1-d-carboxylethyl)-l-norvaline Dehydrogenase, domain 2"/>
    <property type="match status" value="1"/>
</dbReference>
<dbReference type="InterPro" id="IPR013328">
    <property type="entry name" value="6PGD_dom2"/>
</dbReference>
<dbReference type="EMBL" id="BEXB01000016">
    <property type="protein sequence ID" value="GAY76686.1"/>
    <property type="molecule type" value="Genomic_DNA"/>
</dbReference>
<dbReference type="NCBIfam" id="NF002646">
    <property type="entry name" value="PRK02318.1-2"/>
    <property type="match status" value="1"/>
</dbReference>
<dbReference type="Pfam" id="PF08125">
    <property type="entry name" value="Mannitol_dh_C"/>
    <property type="match status" value="1"/>
</dbReference>
<evidence type="ECO:0000256" key="6">
    <source>
        <dbReference type="ARBA" id="ARBA00048615"/>
    </source>
</evidence>
<organism evidence="10 11">
    <name type="scientific">Sporolactobacillus inulinus</name>
    <dbReference type="NCBI Taxonomy" id="2078"/>
    <lineage>
        <taxon>Bacteria</taxon>
        <taxon>Bacillati</taxon>
        <taxon>Bacillota</taxon>
        <taxon>Bacilli</taxon>
        <taxon>Bacillales</taxon>
        <taxon>Sporolactobacillaceae</taxon>
        <taxon>Sporolactobacillus</taxon>
    </lineage>
</organism>
<evidence type="ECO:0000256" key="7">
    <source>
        <dbReference type="HAMAP-Rule" id="MF_00196"/>
    </source>
</evidence>
<sequence>MKEVVHFGAGNIGRGFIGALFSESGYHVSFVDIAEPIINALNEKQTYKVRTAAEHPETITITNVSGINSKTNPDQVVAAIGKAEYLTTAIGPKVLPFIAPLIAKGLKERLTHTNDRIYVIACENQINATDLLKKEVLKALDEATTKKLNGKVFFLNSAVDRIVPLQHNDELLDVLVEDYREWIVETNEQLPQVKGMQIVPDLAPYIERKLFTVNTGHATTAYFGYQAGKKKIHQALQDPELYQDVKATIEETGAYLIKQYGFKPEVHEQYIEKILHRFQNPKLNDDVTRVGRSPLRKLGAEDRLVKPAREAQKLGLSFTHLAKVMAAALHFDYSEDAEAESLQRQLKRKGVQAVLRDVSSLEAEDPIAKEVVHYYENVNLLKK</sequence>
<dbReference type="HAMAP" id="MF_00196">
    <property type="entry name" value="Mannitol_dehydrog"/>
    <property type="match status" value="1"/>
</dbReference>
<dbReference type="NCBIfam" id="NF002647">
    <property type="entry name" value="PRK02318.1-3"/>
    <property type="match status" value="1"/>
</dbReference>
<evidence type="ECO:0000256" key="2">
    <source>
        <dbReference type="ARBA" id="ARBA00012939"/>
    </source>
</evidence>
<feature type="domain" description="Mannitol dehydrogenase C-terminal" evidence="9">
    <location>
        <begin position="201"/>
        <end position="378"/>
    </location>
</feature>